<organism evidence="5 6">
    <name type="scientific">Clostridioides difficile (strain CD196)</name>
    <name type="common">Peptoclostridium difficile</name>
    <dbReference type="NCBI Taxonomy" id="645462"/>
    <lineage>
        <taxon>Bacteria</taxon>
        <taxon>Bacillati</taxon>
        <taxon>Bacillota</taxon>
        <taxon>Clostridia</taxon>
        <taxon>Peptostreptococcales</taxon>
        <taxon>Peptostreptococcaceae</taxon>
        <taxon>Clostridioides</taxon>
    </lineage>
</organism>
<dbReference type="PANTHER" id="PTHR43537:SF24">
    <property type="entry name" value="GLUCONATE OPERON TRANSCRIPTIONAL REPRESSOR"/>
    <property type="match status" value="1"/>
</dbReference>
<dbReference type="Gene3D" id="1.20.120.530">
    <property type="entry name" value="GntR ligand-binding domain-like"/>
    <property type="match status" value="1"/>
</dbReference>
<dbReference type="SMART" id="SM00895">
    <property type="entry name" value="FCD"/>
    <property type="match status" value="1"/>
</dbReference>
<dbReference type="InterPro" id="IPR008920">
    <property type="entry name" value="TF_FadR/GntR_C"/>
</dbReference>
<dbReference type="KEGG" id="cdc:CD196_0588"/>
<evidence type="ECO:0000259" key="4">
    <source>
        <dbReference type="PROSITE" id="PS50949"/>
    </source>
</evidence>
<dbReference type="SUPFAM" id="SSF46785">
    <property type="entry name" value="Winged helix' DNA-binding domain"/>
    <property type="match status" value="1"/>
</dbReference>
<protein>
    <submittedName>
        <fullName evidence="5">GntR-family transcriptional regulator</fullName>
    </submittedName>
</protein>
<evidence type="ECO:0000313" key="6">
    <source>
        <dbReference type="Proteomes" id="UP000002068"/>
    </source>
</evidence>
<keyword evidence="2" id="KW-0238">DNA-binding</keyword>
<dbReference type="Pfam" id="PF00392">
    <property type="entry name" value="GntR"/>
    <property type="match status" value="1"/>
</dbReference>
<keyword evidence="1" id="KW-0805">Transcription regulation</keyword>
<dbReference type="InterPro" id="IPR036388">
    <property type="entry name" value="WH-like_DNA-bd_sf"/>
</dbReference>
<reference evidence="5 6" key="1">
    <citation type="journal article" date="2009" name="Genome Biol.">
        <title>Comparative genome and phenotypic analysis of Clostridium difficile 027 strains provides insight into the evolution of a hypervirulent bacterium.</title>
        <authorList>
            <person name="Stabler R.A."/>
            <person name="He M."/>
            <person name="Dawson L."/>
            <person name="Martin M."/>
            <person name="Valiente E."/>
            <person name="Corton C."/>
            <person name="Lawley T.D."/>
            <person name="Sebaihia M."/>
            <person name="Quail M.A."/>
            <person name="Rose G."/>
            <person name="Gerding D.N."/>
            <person name="Gibert M."/>
            <person name="Popoff M.R."/>
            <person name="Parkhill J."/>
            <person name="Dougan G."/>
            <person name="Wren B.W."/>
        </authorList>
    </citation>
    <scope>NUCLEOTIDE SEQUENCE [LARGE SCALE GENOMIC DNA]</scope>
    <source>
        <strain evidence="5 6">CD196</strain>
    </source>
</reference>
<dbReference type="GO" id="GO:0003700">
    <property type="term" value="F:DNA-binding transcription factor activity"/>
    <property type="evidence" value="ECO:0007669"/>
    <property type="project" value="InterPro"/>
</dbReference>
<dbReference type="PANTHER" id="PTHR43537">
    <property type="entry name" value="TRANSCRIPTIONAL REGULATOR, GNTR FAMILY"/>
    <property type="match status" value="1"/>
</dbReference>
<dbReference type="SMART" id="SM00345">
    <property type="entry name" value="HTH_GNTR"/>
    <property type="match status" value="1"/>
</dbReference>
<evidence type="ECO:0000256" key="2">
    <source>
        <dbReference type="ARBA" id="ARBA00023125"/>
    </source>
</evidence>
<dbReference type="InterPro" id="IPR000524">
    <property type="entry name" value="Tscrpt_reg_HTH_GntR"/>
</dbReference>
<keyword evidence="3" id="KW-0804">Transcription</keyword>
<dbReference type="HOGENOM" id="CLU_017584_5_2_9"/>
<dbReference type="InterPro" id="IPR011711">
    <property type="entry name" value="GntR_C"/>
</dbReference>
<accession>A0A0H3N8W5</accession>
<gene>
    <name evidence="5" type="ordered locus">CD196_0588</name>
</gene>
<dbReference type="Pfam" id="PF07729">
    <property type="entry name" value="FCD"/>
    <property type="match status" value="1"/>
</dbReference>
<dbReference type="Proteomes" id="UP000002068">
    <property type="component" value="Chromosome"/>
</dbReference>
<proteinExistence type="predicted"/>
<sequence>MRVVKVKSNLDEILYHKIIESLIRGEYSVGQKILLNDLCEKFEVSRTPVVQAVKMLNKDGVLTIMTNGKVYVPEYEYDMVKQVCETRTLIETYALEKMMQEEEEVFQQKLDVIKRYSDKCEEYYRQEKSVELALADLELHKAIVEGANNEILNDVYVGIQGRFIVVNYLIRPLKNRNYEGTVQDHFEILKFIEDRDTKKAVDKLRNHIQGTIKRFCEDE</sequence>
<dbReference type="EMBL" id="FN538970">
    <property type="protein sequence ID" value="CBA61132.1"/>
    <property type="molecule type" value="Genomic_DNA"/>
</dbReference>
<dbReference type="InterPro" id="IPR036390">
    <property type="entry name" value="WH_DNA-bd_sf"/>
</dbReference>
<feature type="domain" description="HTH gntR-type" evidence="4">
    <location>
        <begin position="8"/>
        <end position="75"/>
    </location>
</feature>
<evidence type="ECO:0000256" key="1">
    <source>
        <dbReference type="ARBA" id="ARBA00023015"/>
    </source>
</evidence>
<dbReference type="PROSITE" id="PS50949">
    <property type="entry name" value="HTH_GNTR"/>
    <property type="match status" value="1"/>
</dbReference>
<evidence type="ECO:0000256" key="3">
    <source>
        <dbReference type="ARBA" id="ARBA00023163"/>
    </source>
</evidence>
<evidence type="ECO:0000313" key="5">
    <source>
        <dbReference type="EMBL" id="CBA61132.1"/>
    </source>
</evidence>
<dbReference type="Gene3D" id="1.10.10.10">
    <property type="entry name" value="Winged helix-like DNA-binding domain superfamily/Winged helix DNA-binding domain"/>
    <property type="match status" value="1"/>
</dbReference>
<name>A0A0H3N8W5_CLODC</name>
<dbReference type="GO" id="GO:0003677">
    <property type="term" value="F:DNA binding"/>
    <property type="evidence" value="ECO:0007669"/>
    <property type="project" value="UniProtKB-KW"/>
</dbReference>
<dbReference type="SUPFAM" id="SSF48008">
    <property type="entry name" value="GntR ligand-binding domain-like"/>
    <property type="match status" value="1"/>
</dbReference>
<dbReference type="AlphaFoldDB" id="A0A0H3N8W5"/>